<organism evidence="2 3">
    <name type="scientific">Brassicogethes aeneus</name>
    <name type="common">Rape pollen beetle</name>
    <name type="synonym">Meligethes aeneus</name>
    <dbReference type="NCBI Taxonomy" id="1431903"/>
    <lineage>
        <taxon>Eukaryota</taxon>
        <taxon>Metazoa</taxon>
        <taxon>Ecdysozoa</taxon>
        <taxon>Arthropoda</taxon>
        <taxon>Hexapoda</taxon>
        <taxon>Insecta</taxon>
        <taxon>Pterygota</taxon>
        <taxon>Neoptera</taxon>
        <taxon>Endopterygota</taxon>
        <taxon>Coleoptera</taxon>
        <taxon>Polyphaga</taxon>
        <taxon>Cucujiformia</taxon>
        <taxon>Nitidulidae</taxon>
        <taxon>Meligethinae</taxon>
        <taxon>Brassicogethes</taxon>
    </lineage>
</organism>
<dbReference type="PANTHER" id="PTHR34153:SF2">
    <property type="entry name" value="SI:CH211-262H13.3-RELATED"/>
    <property type="match status" value="1"/>
</dbReference>
<evidence type="ECO:0000256" key="1">
    <source>
        <dbReference type="SAM" id="MobiDB-lite"/>
    </source>
</evidence>
<dbReference type="Proteomes" id="UP001154078">
    <property type="component" value="Chromosome 11"/>
</dbReference>
<evidence type="ECO:0000313" key="2">
    <source>
        <dbReference type="EMBL" id="CAH0549685.1"/>
    </source>
</evidence>
<protein>
    <recommendedName>
        <fullName evidence="4">DUF4806 domain-containing protein</fullName>
    </recommendedName>
</protein>
<feature type="region of interest" description="Disordered" evidence="1">
    <location>
        <begin position="151"/>
        <end position="203"/>
    </location>
</feature>
<dbReference type="EMBL" id="OV121142">
    <property type="protein sequence ID" value="CAH0549685.1"/>
    <property type="molecule type" value="Genomic_DNA"/>
</dbReference>
<dbReference type="PANTHER" id="PTHR34153">
    <property type="entry name" value="SI:CH211-262H13.3-RELATED-RELATED"/>
    <property type="match status" value="1"/>
</dbReference>
<evidence type="ECO:0008006" key="4">
    <source>
        <dbReference type="Google" id="ProtNLM"/>
    </source>
</evidence>
<reference evidence="2" key="1">
    <citation type="submission" date="2021-12" db="EMBL/GenBank/DDBJ databases">
        <authorList>
            <person name="King R."/>
        </authorList>
    </citation>
    <scope>NUCLEOTIDE SEQUENCE</scope>
</reference>
<accession>A0A9P0AV92</accession>
<gene>
    <name evidence="2" type="ORF">MELIAE_LOCUS2759</name>
</gene>
<sequence>MIRNVEEGLLQLEKKITELENLLKKRKPSNSVTKAINGFPLTTVEEFEDMEKDDKVENCLEMASRLTILGAADLRSFVALAIKEIMVDALVVKFSWCGLRGNKMFNRTKLCALIFEAAMDCTRFNGPSDMSEFKEHVDEVFRTTKQRYLAQQKNQRKTQESPGTNSTGAQEMLEEEASSTDESFKNSDLDESCEDSSTFGESQ</sequence>
<name>A0A9P0AV92_BRAAE</name>
<keyword evidence="3" id="KW-1185">Reference proteome</keyword>
<dbReference type="OrthoDB" id="7701436at2759"/>
<dbReference type="AlphaFoldDB" id="A0A9P0AV92"/>
<proteinExistence type="predicted"/>
<evidence type="ECO:0000313" key="3">
    <source>
        <dbReference type="Proteomes" id="UP001154078"/>
    </source>
</evidence>
<feature type="compositionally biased region" description="Polar residues" evidence="1">
    <location>
        <begin position="160"/>
        <end position="169"/>
    </location>
</feature>